<keyword evidence="4" id="KW-1003">Cell membrane</keyword>
<evidence type="ECO:0000256" key="6">
    <source>
        <dbReference type="ARBA" id="ARBA00022989"/>
    </source>
</evidence>
<feature type="transmembrane region" description="Helical" evidence="8">
    <location>
        <begin position="183"/>
        <end position="199"/>
    </location>
</feature>
<evidence type="ECO:0000256" key="1">
    <source>
        <dbReference type="ARBA" id="ARBA00004651"/>
    </source>
</evidence>
<feature type="transmembrane region" description="Helical" evidence="8">
    <location>
        <begin position="64"/>
        <end position="82"/>
    </location>
</feature>
<feature type="transmembrane region" description="Helical" evidence="8">
    <location>
        <begin position="131"/>
        <end position="147"/>
    </location>
</feature>
<dbReference type="InterPro" id="IPR050638">
    <property type="entry name" value="AA-Vitamin_Transporters"/>
</dbReference>
<evidence type="ECO:0000256" key="4">
    <source>
        <dbReference type="ARBA" id="ARBA00022475"/>
    </source>
</evidence>
<feature type="transmembrane region" description="Helical" evidence="8">
    <location>
        <begin position="205"/>
        <end position="222"/>
    </location>
</feature>
<feature type="transmembrane region" description="Helical" evidence="8">
    <location>
        <begin position="293"/>
        <end position="312"/>
    </location>
</feature>
<proteinExistence type="inferred from homology"/>
<protein>
    <submittedName>
        <fullName evidence="10">EamA family transporter RarD</fullName>
    </submittedName>
</protein>
<dbReference type="Proteomes" id="UP000263486">
    <property type="component" value="Unassembled WGS sequence"/>
</dbReference>
<keyword evidence="6 8" id="KW-1133">Transmembrane helix</keyword>
<feature type="domain" description="EamA" evidence="9">
    <location>
        <begin position="63"/>
        <end position="199"/>
    </location>
</feature>
<keyword evidence="5 8" id="KW-0812">Transmembrane</keyword>
<comment type="subcellular location">
    <subcellularLocation>
        <location evidence="1">Cell membrane</location>
        <topology evidence="1">Multi-pass membrane protein</topology>
    </subcellularLocation>
</comment>
<comment type="caution">
    <text evidence="10">The sequence shown here is derived from an EMBL/GenBank/DDBJ whole genome shotgun (WGS) entry which is preliminary data.</text>
</comment>
<dbReference type="Pfam" id="PF00892">
    <property type="entry name" value="EamA"/>
    <property type="match status" value="2"/>
</dbReference>
<dbReference type="Gene3D" id="1.10.3730.20">
    <property type="match status" value="1"/>
</dbReference>
<feature type="transmembrane region" description="Helical" evidence="8">
    <location>
        <begin position="159"/>
        <end position="176"/>
    </location>
</feature>
<dbReference type="SUPFAM" id="SSF103481">
    <property type="entry name" value="Multidrug resistance efflux transporter EmrE"/>
    <property type="match status" value="2"/>
</dbReference>
<evidence type="ECO:0000256" key="7">
    <source>
        <dbReference type="ARBA" id="ARBA00023136"/>
    </source>
</evidence>
<evidence type="ECO:0000259" key="9">
    <source>
        <dbReference type="Pfam" id="PF00892"/>
    </source>
</evidence>
<keyword evidence="7 8" id="KW-0472">Membrane</keyword>
<accession>A0ABX9KDR9</accession>
<keyword evidence="11" id="KW-1185">Reference proteome</keyword>
<keyword evidence="3" id="KW-0813">Transport</keyword>
<evidence type="ECO:0000256" key="5">
    <source>
        <dbReference type="ARBA" id="ARBA00022692"/>
    </source>
</evidence>
<dbReference type="PANTHER" id="PTHR32322">
    <property type="entry name" value="INNER MEMBRANE TRANSPORTER"/>
    <property type="match status" value="1"/>
</dbReference>
<dbReference type="NCBIfam" id="TIGR00688">
    <property type="entry name" value="rarD"/>
    <property type="match status" value="1"/>
</dbReference>
<dbReference type="InterPro" id="IPR004626">
    <property type="entry name" value="RarD"/>
</dbReference>
<evidence type="ECO:0000256" key="8">
    <source>
        <dbReference type="SAM" id="Phobius"/>
    </source>
</evidence>
<comment type="similarity">
    <text evidence="2">Belongs to the EamA transporter family.</text>
</comment>
<gene>
    <name evidence="10" type="primary">rarD</name>
    <name evidence="10" type="ORF">DYH56_13785</name>
</gene>
<evidence type="ECO:0000313" key="10">
    <source>
        <dbReference type="EMBL" id="REI39709.1"/>
    </source>
</evidence>
<dbReference type="InterPro" id="IPR000620">
    <property type="entry name" value="EamA_dom"/>
</dbReference>
<reference evidence="10 11" key="1">
    <citation type="submission" date="2018-08" db="EMBL/GenBank/DDBJ databases">
        <title>Draft genome sequence of Psychrilyobacter sp. strain SD5 isolated from Black Sea water.</title>
        <authorList>
            <person name="Yadav S."/>
            <person name="Villanueva L."/>
            <person name="Damste J.S.S."/>
        </authorList>
    </citation>
    <scope>NUCLEOTIDE SEQUENCE [LARGE SCALE GENOMIC DNA]</scope>
    <source>
        <strain evidence="10 11">SD5</strain>
    </source>
</reference>
<dbReference type="PANTHER" id="PTHR32322:SF2">
    <property type="entry name" value="EAMA DOMAIN-CONTAINING PROTEIN"/>
    <property type="match status" value="1"/>
</dbReference>
<name>A0ABX9KDR9_9FUSO</name>
<feature type="transmembrane region" description="Helical" evidence="8">
    <location>
        <begin position="94"/>
        <end position="111"/>
    </location>
</feature>
<feature type="transmembrane region" description="Helical" evidence="8">
    <location>
        <begin position="318"/>
        <end position="338"/>
    </location>
</feature>
<sequence length="348" mass="39422">MKKIICLLKNVPVKQKKYNPISFRVLLQVPFYKKYLLLNPIKCIVFYKTWIKGGKRMEGRERKGIIFAAMGYILWGILPIYWRHLKGIPAFELLNYRIILSFLSLGIYLLVRGKFREYTEVLRDKKTMKKIILSAGALSINWGAYTYTMVSDRIIEASLAYYICPLLMALTGLVVFKEKISKLQRYGIVIAVIGVAVLTVGSGVIPLWGVFIAISFAVYGGIKKTINLNPFISLTLEMTVALPFAIIFLFLGEGPSAIGKGQLIYLLLLGGVTVVPLLFFVKGAQMAKFSDIAILQYFYPSLALIIGVFLYGEVFTTIHLVSFTIIWVAVVMFLIPFFRKKEYKLENS</sequence>
<evidence type="ECO:0000256" key="3">
    <source>
        <dbReference type="ARBA" id="ARBA00022448"/>
    </source>
</evidence>
<evidence type="ECO:0000313" key="11">
    <source>
        <dbReference type="Proteomes" id="UP000263486"/>
    </source>
</evidence>
<feature type="domain" description="EamA" evidence="9">
    <location>
        <begin position="207"/>
        <end position="334"/>
    </location>
</feature>
<feature type="transmembrane region" description="Helical" evidence="8">
    <location>
        <begin position="263"/>
        <end position="281"/>
    </location>
</feature>
<dbReference type="EMBL" id="QUAJ01000034">
    <property type="protein sequence ID" value="REI39709.1"/>
    <property type="molecule type" value="Genomic_DNA"/>
</dbReference>
<organism evidence="10 11">
    <name type="scientific">Psychrilyobacter piezotolerans</name>
    <dbReference type="NCBI Taxonomy" id="2293438"/>
    <lineage>
        <taxon>Bacteria</taxon>
        <taxon>Fusobacteriati</taxon>
        <taxon>Fusobacteriota</taxon>
        <taxon>Fusobacteriia</taxon>
        <taxon>Fusobacteriales</taxon>
        <taxon>Fusobacteriaceae</taxon>
        <taxon>Psychrilyobacter</taxon>
    </lineage>
</organism>
<dbReference type="InterPro" id="IPR037185">
    <property type="entry name" value="EmrE-like"/>
</dbReference>
<feature type="transmembrane region" description="Helical" evidence="8">
    <location>
        <begin position="234"/>
        <end position="251"/>
    </location>
</feature>
<evidence type="ECO:0000256" key="2">
    <source>
        <dbReference type="ARBA" id="ARBA00007362"/>
    </source>
</evidence>